<protein>
    <submittedName>
        <fullName evidence="2">Carbohydrate-binding protein</fullName>
    </submittedName>
</protein>
<evidence type="ECO:0000313" key="3">
    <source>
        <dbReference type="Proteomes" id="UP000243217"/>
    </source>
</evidence>
<feature type="non-terminal residue" evidence="2">
    <location>
        <position position="1"/>
    </location>
</feature>
<feature type="non-terminal residue" evidence="2">
    <location>
        <position position="207"/>
    </location>
</feature>
<comment type="caution">
    <text evidence="2">The sequence shown here is derived from an EMBL/GenBank/DDBJ whole genome shotgun (WGS) entry which is preliminary data.</text>
</comment>
<dbReference type="EMBL" id="JNBS01003933">
    <property type="protein sequence ID" value="OQR84781.1"/>
    <property type="molecule type" value="Genomic_DNA"/>
</dbReference>
<dbReference type="OrthoDB" id="74353at2759"/>
<dbReference type="AlphaFoldDB" id="A0A1V9YGE5"/>
<feature type="region of interest" description="Disordered" evidence="1">
    <location>
        <begin position="1"/>
        <end position="20"/>
    </location>
</feature>
<evidence type="ECO:0000256" key="1">
    <source>
        <dbReference type="SAM" id="MobiDB-lite"/>
    </source>
</evidence>
<name>A0A1V9YGE5_9STRA</name>
<dbReference type="STRING" id="74557.A0A1V9YGE5"/>
<accession>A0A1V9YGE5</accession>
<gene>
    <name evidence="2" type="ORF">THRCLA_23064</name>
</gene>
<organism evidence="2 3">
    <name type="scientific">Thraustotheca clavata</name>
    <dbReference type="NCBI Taxonomy" id="74557"/>
    <lineage>
        <taxon>Eukaryota</taxon>
        <taxon>Sar</taxon>
        <taxon>Stramenopiles</taxon>
        <taxon>Oomycota</taxon>
        <taxon>Saprolegniomycetes</taxon>
        <taxon>Saprolegniales</taxon>
        <taxon>Achlyaceae</taxon>
        <taxon>Thraustotheca</taxon>
    </lineage>
</organism>
<proteinExistence type="predicted"/>
<sequence length="207" mass="21420">STSPLSTTTTPLPTLSTTAPLYTTPQPTNSIITGGSVVSVCKDAVYFVPSSRGSPCTGSGTKPTGTACPIKGDQAYSSCSSVMFSYTNGRCIAPENAICTTVISNIWGCVFPSVGCFNIAPVTPSPTTKAPTSSPTPTPTSSKRLLQLISNTPSTAPETIDTTPTPKCNSNIDQSLATKYIIRTYPLATPAAMVQTSNSEEPTTQPV</sequence>
<reference evidence="2 3" key="1">
    <citation type="journal article" date="2014" name="Genome Biol. Evol.">
        <title>The secreted proteins of Achlya hypogyna and Thraustotheca clavata identify the ancestral oomycete secretome and reveal gene acquisitions by horizontal gene transfer.</title>
        <authorList>
            <person name="Misner I."/>
            <person name="Blouin N."/>
            <person name="Leonard G."/>
            <person name="Richards T.A."/>
            <person name="Lane C.E."/>
        </authorList>
    </citation>
    <scope>NUCLEOTIDE SEQUENCE [LARGE SCALE GENOMIC DNA]</scope>
    <source>
        <strain evidence="2 3">ATCC 34112</strain>
    </source>
</reference>
<evidence type="ECO:0000313" key="2">
    <source>
        <dbReference type="EMBL" id="OQR84781.1"/>
    </source>
</evidence>
<keyword evidence="3" id="KW-1185">Reference proteome</keyword>
<dbReference type="Proteomes" id="UP000243217">
    <property type="component" value="Unassembled WGS sequence"/>
</dbReference>